<evidence type="ECO:0000313" key="4">
    <source>
        <dbReference type="Proteomes" id="UP000501237"/>
    </source>
</evidence>
<dbReference type="Gene3D" id="3.40.50.410">
    <property type="entry name" value="von Willebrand factor, type A domain"/>
    <property type="match status" value="1"/>
</dbReference>
<dbReference type="Pfam" id="PF13519">
    <property type="entry name" value="VWA_2"/>
    <property type="match status" value="1"/>
</dbReference>
<evidence type="ECO:0000259" key="2">
    <source>
        <dbReference type="PROSITE" id="PS50234"/>
    </source>
</evidence>
<organism evidence="3 4">
    <name type="scientific">Metapseudomonas otitidis</name>
    <dbReference type="NCBI Taxonomy" id="319939"/>
    <lineage>
        <taxon>Bacteria</taxon>
        <taxon>Pseudomonadati</taxon>
        <taxon>Pseudomonadota</taxon>
        <taxon>Gammaproteobacteria</taxon>
        <taxon>Pseudomonadales</taxon>
        <taxon>Pseudomonadaceae</taxon>
        <taxon>Metapseudomonas</taxon>
    </lineage>
</organism>
<dbReference type="PANTHER" id="PTHR35023">
    <property type="entry name" value="CHELATASE-RELATED"/>
    <property type="match status" value="1"/>
</dbReference>
<dbReference type="AlphaFoldDB" id="A0A679GLH2"/>
<accession>A0A679GLH2</accession>
<sequence>MGRTARPTHAHRGAQGPARLAKKALSTRPRHAKGTGAKPRPGRLGQGRSGARSPGQGGAIAWLPTLLRGRPRRAEDLVRTPRSRAAEQLWLVIVDASASTRRHGALSRAKGLLAQLFDDAYRARARLAVLAASGRQAQWHWQGRKADARLQPWLQSLGAGGGTPLPDALAQAARWLATRQRQRPGEEQRVLILTDGRLKDLPALQPLGCTTLLVDIESGPIRLGRARQLATLLEAEYQALAD</sequence>
<gene>
    <name evidence="3" type="ORF">PtoMrB4_08110</name>
</gene>
<dbReference type="RefSeq" id="WP_172432590.1">
    <property type="nucleotide sequence ID" value="NZ_AP022642.1"/>
</dbReference>
<protein>
    <recommendedName>
        <fullName evidence="2">VWFA domain-containing protein</fullName>
    </recommendedName>
</protein>
<evidence type="ECO:0000256" key="1">
    <source>
        <dbReference type="SAM" id="MobiDB-lite"/>
    </source>
</evidence>
<evidence type="ECO:0000313" key="3">
    <source>
        <dbReference type="EMBL" id="BCA26834.1"/>
    </source>
</evidence>
<feature type="compositionally biased region" description="Basic residues" evidence="1">
    <location>
        <begin position="1"/>
        <end position="12"/>
    </location>
</feature>
<name>A0A679GLH2_9GAMM</name>
<reference evidence="3 4" key="1">
    <citation type="journal article" date="2020" name="Microbiol. Resour. Announc.">
        <title>Complete genome sequence of Pseudomonas otitidis strain MrB4, isolated from Lake Biwa in Japan.</title>
        <authorList>
            <person name="Miyazaki K."/>
            <person name="Hase E."/>
            <person name="Maruya T."/>
        </authorList>
    </citation>
    <scope>NUCLEOTIDE SEQUENCE [LARGE SCALE GENOMIC DNA]</scope>
    <source>
        <strain evidence="3 4">MrB4</strain>
    </source>
</reference>
<dbReference type="GeneID" id="57396026"/>
<dbReference type="Proteomes" id="UP000501237">
    <property type="component" value="Chromosome"/>
</dbReference>
<feature type="region of interest" description="Disordered" evidence="1">
    <location>
        <begin position="1"/>
        <end position="59"/>
    </location>
</feature>
<proteinExistence type="predicted"/>
<dbReference type="PANTHER" id="PTHR35023:SF1">
    <property type="entry name" value="MG-PROTOPORPHYRIN IX CHELATASE"/>
    <property type="match status" value="1"/>
</dbReference>
<dbReference type="InterPro" id="IPR036465">
    <property type="entry name" value="vWFA_dom_sf"/>
</dbReference>
<feature type="domain" description="VWFA" evidence="2">
    <location>
        <begin position="89"/>
        <end position="242"/>
    </location>
</feature>
<dbReference type="InterPro" id="IPR002035">
    <property type="entry name" value="VWF_A"/>
</dbReference>
<dbReference type="InterPro" id="IPR052989">
    <property type="entry name" value="Mg-chelatase_DI-like"/>
</dbReference>
<dbReference type="SUPFAM" id="SSF53300">
    <property type="entry name" value="vWA-like"/>
    <property type="match status" value="1"/>
</dbReference>
<dbReference type="PROSITE" id="PS50234">
    <property type="entry name" value="VWFA"/>
    <property type="match status" value="1"/>
</dbReference>
<dbReference type="KEGG" id="poj:PtoMrB4_08110"/>
<dbReference type="EMBL" id="AP022642">
    <property type="protein sequence ID" value="BCA26834.1"/>
    <property type="molecule type" value="Genomic_DNA"/>
</dbReference>